<feature type="domain" description="Mutator-like transposase" evidence="1">
    <location>
        <begin position="2"/>
        <end position="52"/>
    </location>
</feature>
<gene>
    <name evidence="2" type="ORF">AVEN_244416_1</name>
</gene>
<dbReference type="OrthoDB" id="6429571at2759"/>
<dbReference type="EMBL" id="BGPR01015788">
    <property type="protein sequence ID" value="GBN70599.1"/>
    <property type="molecule type" value="Genomic_DNA"/>
</dbReference>
<dbReference type="InterPro" id="IPR049012">
    <property type="entry name" value="Mutator_transp_dom"/>
</dbReference>
<name>A0A4Y2R5S6_ARAVE</name>
<evidence type="ECO:0000313" key="2">
    <source>
        <dbReference type="EMBL" id="GBN70599.1"/>
    </source>
</evidence>
<dbReference type="Proteomes" id="UP000499080">
    <property type="component" value="Unassembled WGS sequence"/>
</dbReference>
<comment type="caution">
    <text evidence="2">The sequence shown here is derived from an EMBL/GenBank/DDBJ whole genome shotgun (WGS) entry which is preliminary data.</text>
</comment>
<evidence type="ECO:0000313" key="3">
    <source>
        <dbReference type="Proteomes" id="UP000499080"/>
    </source>
</evidence>
<organism evidence="2 3">
    <name type="scientific">Araneus ventricosus</name>
    <name type="common">Orbweaver spider</name>
    <name type="synonym">Epeira ventricosa</name>
    <dbReference type="NCBI Taxonomy" id="182803"/>
    <lineage>
        <taxon>Eukaryota</taxon>
        <taxon>Metazoa</taxon>
        <taxon>Ecdysozoa</taxon>
        <taxon>Arthropoda</taxon>
        <taxon>Chelicerata</taxon>
        <taxon>Arachnida</taxon>
        <taxon>Araneae</taxon>
        <taxon>Araneomorphae</taxon>
        <taxon>Entelegynae</taxon>
        <taxon>Araneoidea</taxon>
        <taxon>Araneidae</taxon>
        <taxon>Araneus</taxon>
    </lineage>
</organism>
<reference evidence="2 3" key="1">
    <citation type="journal article" date="2019" name="Sci. Rep.">
        <title>Orb-weaving spider Araneus ventricosus genome elucidates the spidroin gene catalogue.</title>
        <authorList>
            <person name="Kono N."/>
            <person name="Nakamura H."/>
            <person name="Ohtoshi R."/>
            <person name="Moran D.A.P."/>
            <person name="Shinohara A."/>
            <person name="Yoshida Y."/>
            <person name="Fujiwara M."/>
            <person name="Mori M."/>
            <person name="Tomita M."/>
            <person name="Arakawa K."/>
        </authorList>
    </citation>
    <scope>NUCLEOTIDE SEQUENCE [LARGE SCALE GENOMIC DNA]</scope>
</reference>
<sequence>MTVSYDGIWQKRGHTSLYGIGIVVDILTGIVIDYQILSKYFPECTTVERENKVLISSIYGTKPTSQNASKTIRDHQMPWKLKLQKFYGRDRVKTVVCDT</sequence>
<protein>
    <recommendedName>
        <fullName evidence="1">Mutator-like transposase domain-containing protein</fullName>
    </recommendedName>
</protein>
<keyword evidence="3" id="KW-1185">Reference proteome</keyword>
<accession>A0A4Y2R5S6</accession>
<dbReference type="Pfam" id="PF20700">
    <property type="entry name" value="Mutator"/>
    <property type="match status" value="1"/>
</dbReference>
<evidence type="ECO:0000259" key="1">
    <source>
        <dbReference type="Pfam" id="PF20700"/>
    </source>
</evidence>
<dbReference type="AlphaFoldDB" id="A0A4Y2R5S6"/>
<proteinExistence type="predicted"/>